<evidence type="ECO:0000313" key="7">
    <source>
        <dbReference type="Proteomes" id="UP000694567"/>
    </source>
</evidence>
<dbReference type="InterPro" id="IPR014720">
    <property type="entry name" value="dsRBD_dom"/>
</dbReference>
<evidence type="ECO:0000256" key="2">
    <source>
        <dbReference type="ARBA" id="ARBA00023242"/>
    </source>
</evidence>
<reference evidence="6" key="1">
    <citation type="submission" date="2025-08" db="UniProtKB">
        <authorList>
            <consortium name="Ensembl"/>
        </authorList>
    </citation>
    <scope>IDENTIFICATION</scope>
</reference>
<dbReference type="PANTHER" id="PTHR16148:SF11">
    <property type="entry name" value="CDKN2A-INTERACTING PROTEIN"/>
    <property type="match status" value="1"/>
</dbReference>
<feature type="domain" description="DRBM" evidence="5">
    <location>
        <begin position="400"/>
        <end position="475"/>
    </location>
</feature>
<feature type="region of interest" description="Disordered" evidence="4">
    <location>
        <begin position="313"/>
        <end position="361"/>
    </location>
</feature>
<feature type="compositionally biased region" description="Basic and acidic residues" evidence="4">
    <location>
        <begin position="178"/>
        <end position="192"/>
    </location>
</feature>
<dbReference type="Ensembl" id="ENSBOBT00000009522.1">
    <property type="protein sequence ID" value="ENSBOBP00000009290.1"/>
    <property type="gene ID" value="ENSBOBG00000005991.1"/>
</dbReference>
<dbReference type="GO" id="GO:0005730">
    <property type="term" value="C:nucleolus"/>
    <property type="evidence" value="ECO:0007669"/>
    <property type="project" value="TreeGrafter"/>
</dbReference>
<comment type="subcellular location">
    <subcellularLocation>
        <location evidence="1">Nucleus</location>
    </subcellularLocation>
</comment>
<feature type="compositionally biased region" description="Polar residues" evidence="4">
    <location>
        <begin position="127"/>
        <end position="137"/>
    </location>
</feature>
<evidence type="ECO:0000313" key="6">
    <source>
        <dbReference type="Ensembl" id="ENSBOBP00000009290.1"/>
    </source>
</evidence>
<feature type="compositionally biased region" description="Polar residues" evidence="4">
    <location>
        <begin position="204"/>
        <end position="220"/>
    </location>
</feature>
<dbReference type="PANTHER" id="PTHR16148">
    <property type="entry name" value="NF-KAPPA-B-REPRESSING FACTOR-RELATED"/>
    <property type="match status" value="1"/>
</dbReference>
<proteinExistence type="predicted"/>
<feature type="compositionally biased region" description="Low complexity" evidence="4">
    <location>
        <begin position="221"/>
        <end position="234"/>
    </location>
</feature>
<evidence type="ECO:0000259" key="5">
    <source>
        <dbReference type="PROSITE" id="PS50137"/>
    </source>
</evidence>
<evidence type="ECO:0000256" key="1">
    <source>
        <dbReference type="ARBA" id="ARBA00004123"/>
    </source>
</evidence>
<dbReference type="AlphaFoldDB" id="A0A8C0ETB8"/>
<keyword evidence="7" id="KW-1185">Reference proteome</keyword>
<dbReference type="GO" id="GO:0005654">
    <property type="term" value="C:nucleoplasm"/>
    <property type="evidence" value="ECO:0007669"/>
    <property type="project" value="TreeGrafter"/>
</dbReference>
<evidence type="ECO:0000256" key="3">
    <source>
        <dbReference type="PROSITE-ProRule" id="PRU00266"/>
    </source>
</evidence>
<keyword evidence="3" id="KW-0694">RNA-binding</keyword>
<sequence>EKHFHSNNGYRPEVPWTIFFWLSFLNHLVLYPPQVMEKALEMAEGIQVTGAPVRTTRDELVAKVKKRGISSSNEGIEEPSKKRAVEKSKDSKDTGKDVKTTKAEAPKETESTLPKKQEKATSKDPESSQSTCSSNQEMVAASDTETEGKPADAENTTEQNPPSSEKESGEKPCSNPSKESKCENVPSPEKKTTVSAVPPAAKSALQSTPQTSATLLSSKNQVSAPASVSKSSAQAGSSLLLAPKSGAQASTSLLLASKGTPKAGSSLLASKSSAEVAASLLAARSGVQQGSSLLTSKSSAQVAASLLASRSGAQQGPSSLASRGGAQAGGSLLASKGGTQAGSPQLASKSGSQAGESPAKALCKPLTSEDAKERQPFFNRLYKAVAWKLVAVGGFSPNVNHAELLNSSIQSVKATLDVAFVPLKELADLPQNKSSLENIVCELRCKSVYLGTGCGKSMENAKAVASREALKLFLKKKVIVKICKRKYKGSEIEDLVLLDEESKPSNLPPALRNPREIL</sequence>
<feature type="compositionally biased region" description="Low complexity" evidence="4">
    <location>
        <begin position="318"/>
        <end position="338"/>
    </location>
</feature>
<feature type="compositionally biased region" description="Polar residues" evidence="4">
    <location>
        <begin position="154"/>
        <end position="163"/>
    </location>
</feature>
<dbReference type="Proteomes" id="UP000694567">
    <property type="component" value="Unplaced"/>
</dbReference>
<feature type="compositionally biased region" description="Polar residues" evidence="4">
    <location>
        <begin position="341"/>
        <end position="355"/>
    </location>
</feature>
<feature type="region of interest" description="Disordered" evidence="4">
    <location>
        <begin position="70"/>
        <end position="234"/>
    </location>
</feature>
<accession>A0A8C0ETB8</accession>
<dbReference type="Pfam" id="PF26535">
    <property type="entry name" value="DSRM_CARF"/>
    <property type="match status" value="1"/>
</dbReference>
<organism evidence="6 7">
    <name type="scientific">Bubo bubo</name>
    <name type="common">Eurasian eagle-owl</name>
    <name type="synonym">Strix bubo</name>
    <dbReference type="NCBI Taxonomy" id="30461"/>
    <lineage>
        <taxon>Eukaryota</taxon>
        <taxon>Metazoa</taxon>
        <taxon>Chordata</taxon>
        <taxon>Craniata</taxon>
        <taxon>Vertebrata</taxon>
        <taxon>Euteleostomi</taxon>
        <taxon>Archelosauria</taxon>
        <taxon>Archosauria</taxon>
        <taxon>Dinosauria</taxon>
        <taxon>Saurischia</taxon>
        <taxon>Theropoda</taxon>
        <taxon>Coelurosauria</taxon>
        <taxon>Aves</taxon>
        <taxon>Neognathae</taxon>
        <taxon>Neoaves</taxon>
        <taxon>Telluraves</taxon>
        <taxon>Strigiformes</taxon>
        <taxon>Strigidae</taxon>
        <taxon>Bubo</taxon>
    </lineage>
</organism>
<reference evidence="6" key="2">
    <citation type="submission" date="2025-09" db="UniProtKB">
        <authorList>
            <consortium name="Ensembl"/>
        </authorList>
    </citation>
    <scope>IDENTIFICATION</scope>
</reference>
<keyword evidence="2" id="KW-0539">Nucleus</keyword>
<feature type="compositionally biased region" description="Basic and acidic residues" evidence="4">
    <location>
        <begin position="78"/>
        <end position="126"/>
    </location>
</feature>
<dbReference type="GO" id="GO:0003723">
    <property type="term" value="F:RNA binding"/>
    <property type="evidence" value="ECO:0007669"/>
    <property type="project" value="UniProtKB-UniRule"/>
</dbReference>
<dbReference type="PROSITE" id="PS50137">
    <property type="entry name" value="DS_RBD"/>
    <property type="match status" value="1"/>
</dbReference>
<name>A0A8C0ETB8_BUBBB</name>
<protein>
    <submittedName>
        <fullName evidence="6">CDKN2A interacting protein</fullName>
    </submittedName>
</protein>
<evidence type="ECO:0000256" key="4">
    <source>
        <dbReference type="SAM" id="MobiDB-lite"/>
    </source>
</evidence>
<dbReference type="InterPro" id="IPR058828">
    <property type="entry name" value="DSRM_CARF/NKRF"/>
</dbReference>